<keyword evidence="2" id="KW-1185">Reference proteome</keyword>
<accession>A0ABR1P3U1</accession>
<evidence type="ECO:0000313" key="2">
    <source>
        <dbReference type="Proteomes" id="UP001430848"/>
    </source>
</evidence>
<evidence type="ECO:0000313" key="1">
    <source>
        <dbReference type="EMBL" id="KAK7725789.1"/>
    </source>
</evidence>
<organism evidence="1 2">
    <name type="scientific">Diaporthe eres</name>
    <name type="common">Phomopsis oblonga</name>
    <dbReference type="NCBI Taxonomy" id="83184"/>
    <lineage>
        <taxon>Eukaryota</taxon>
        <taxon>Fungi</taxon>
        <taxon>Dikarya</taxon>
        <taxon>Ascomycota</taxon>
        <taxon>Pezizomycotina</taxon>
        <taxon>Sordariomycetes</taxon>
        <taxon>Sordariomycetidae</taxon>
        <taxon>Diaporthales</taxon>
        <taxon>Diaporthaceae</taxon>
        <taxon>Diaporthe</taxon>
        <taxon>Diaporthe eres species complex</taxon>
    </lineage>
</organism>
<dbReference type="Proteomes" id="UP001430848">
    <property type="component" value="Unassembled WGS sequence"/>
</dbReference>
<reference evidence="1 2" key="1">
    <citation type="submission" date="2024-02" db="EMBL/GenBank/DDBJ databases">
        <title>De novo assembly and annotation of 12 fungi associated with fruit tree decline syndrome in Ontario, Canada.</title>
        <authorList>
            <person name="Sulman M."/>
            <person name="Ellouze W."/>
            <person name="Ilyukhin E."/>
        </authorList>
    </citation>
    <scope>NUCLEOTIDE SEQUENCE [LARGE SCALE GENOMIC DNA]</scope>
    <source>
        <strain evidence="1 2">M169</strain>
    </source>
</reference>
<proteinExistence type="predicted"/>
<sequence length="605" mass="67800">MSAIHYELDDHDMYPEALALRDSGFQSTEIAEHILKTYIKFQFADTLDDQDAAHTIFMRRPNSPANRFDIIISLTPELVWPLLLPNYSKSEKFVTCTAAASVLLHELAHAARMAVSIMTEYDNWNTDPALGQQRPDDDGPFHLDLSQLPQEQLDLLRRLGTKIGGRGRQFPQFFFQGEMRSEEGWAFENQLWGGVPVTTPELDPKNGFPPVINWLQQWPFPTATPRPYYRSNTPIHGENDECGWPIWLLDPPPTMVRRVTAVPVAMMSRLYNEGFWSVDVAKYSHQALKFPVHEWAGRPIRSSFYLSFTPRRDLLRAFRSRAAWPWLSRSVSMLGQVGEDVLSEYIYRRAMGTAGPAVTRRRLHYERRRWRHSDAGIAARSREVTRLRAASRALLAEYHAADNSQAAGAAAALDAYLDHARLLVVEALELARLAGWEVSALQLLVSECARLDDVGRRVVQGHMDGAGARVERMLRPAVDGAAAEVEGLQRELADVVPGLPPVGAADSLRLTIVERTSAAASVLAAARELVNELGRSVDIVRGFSSVQSASDDAMRSAFNLLVDTASGRRQRQTLERLAEHRLRELPGNSPIRRVVTACMRILEAA</sequence>
<protein>
    <submittedName>
        <fullName evidence="1">Uncharacterized protein</fullName>
    </submittedName>
</protein>
<comment type="caution">
    <text evidence="1">The sequence shown here is derived from an EMBL/GenBank/DDBJ whole genome shotgun (WGS) entry which is preliminary data.</text>
</comment>
<gene>
    <name evidence="1" type="ORF">SLS63_007944</name>
</gene>
<dbReference type="EMBL" id="JAKNSF020000047">
    <property type="protein sequence ID" value="KAK7725789.1"/>
    <property type="molecule type" value="Genomic_DNA"/>
</dbReference>
<name>A0ABR1P3U1_DIAER</name>